<organism evidence="1 2">
    <name type="scientific">Nelumbo nucifera</name>
    <name type="common">Sacred lotus</name>
    <dbReference type="NCBI Taxonomy" id="4432"/>
    <lineage>
        <taxon>Eukaryota</taxon>
        <taxon>Viridiplantae</taxon>
        <taxon>Streptophyta</taxon>
        <taxon>Embryophyta</taxon>
        <taxon>Tracheophyta</taxon>
        <taxon>Spermatophyta</taxon>
        <taxon>Magnoliopsida</taxon>
        <taxon>Proteales</taxon>
        <taxon>Nelumbonaceae</taxon>
        <taxon>Nelumbo</taxon>
    </lineage>
</organism>
<gene>
    <name evidence="1" type="ORF">HUJ06_022895</name>
</gene>
<dbReference type="EMBL" id="DUZY01000001">
    <property type="protein sequence ID" value="DAD21432.1"/>
    <property type="molecule type" value="Genomic_DNA"/>
</dbReference>
<accession>A0A822XN07</accession>
<evidence type="ECO:0000313" key="1">
    <source>
        <dbReference type="EMBL" id="DAD21432.1"/>
    </source>
</evidence>
<name>A0A822XN07_NELNU</name>
<proteinExistence type="predicted"/>
<protein>
    <submittedName>
        <fullName evidence="1">Uncharacterized protein</fullName>
    </submittedName>
</protein>
<dbReference type="Proteomes" id="UP000607653">
    <property type="component" value="Unassembled WGS sequence"/>
</dbReference>
<dbReference type="AlphaFoldDB" id="A0A822XN07"/>
<sequence>MKEGFLVAKNPNLCFLDHRCPNSFVREYKEWISFGRKSVDIPSATLEWRRIPTLAPPPNKEKEYMKSLCPSVWLTDHFLLKMEELLRSSSPINATNVSSAKLNDHEPRTQLDECKSTEERRASPFIFSNRHNQCLF</sequence>
<keyword evidence="2" id="KW-1185">Reference proteome</keyword>
<comment type="caution">
    <text evidence="1">The sequence shown here is derived from an EMBL/GenBank/DDBJ whole genome shotgun (WGS) entry which is preliminary data.</text>
</comment>
<evidence type="ECO:0000313" key="2">
    <source>
        <dbReference type="Proteomes" id="UP000607653"/>
    </source>
</evidence>
<reference evidence="1 2" key="1">
    <citation type="journal article" date="2020" name="Mol. Biol. Evol.">
        <title>Distinct Expression and Methylation Patterns for Genes with Different Fates following a Single Whole-Genome Duplication in Flowering Plants.</title>
        <authorList>
            <person name="Shi T."/>
            <person name="Rahmani R.S."/>
            <person name="Gugger P.F."/>
            <person name="Wang M."/>
            <person name="Li H."/>
            <person name="Zhang Y."/>
            <person name="Li Z."/>
            <person name="Wang Q."/>
            <person name="Van de Peer Y."/>
            <person name="Marchal K."/>
            <person name="Chen J."/>
        </authorList>
    </citation>
    <scope>NUCLEOTIDE SEQUENCE [LARGE SCALE GENOMIC DNA]</scope>
    <source>
        <tissue evidence="1">Leaf</tissue>
    </source>
</reference>